<evidence type="ECO:0000313" key="2">
    <source>
        <dbReference type="Proteomes" id="UP000823388"/>
    </source>
</evidence>
<gene>
    <name evidence="1" type="ORF">PVAP13_1KG246733</name>
</gene>
<name>A0A8T0XFF9_PANVG</name>
<evidence type="ECO:0000313" key="1">
    <source>
        <dbReference type="EMBL" id="KAG2657578.1"/>
    </source>
</evidence>
<reference evidence="1" key="1">
    <citation type="submission" date="2020-05" db="EMBL/GenBank/DDBJ databases">
        <title>WGS assembly of Panicum virgatum.</title>
        <authorList>
            <person name="Lovell J.T."/>
            <person name="Jenkins J."/>
            <person name="Shu S."/>
            <person name="Juenger T.E."/>
            <person name="Schmutz J."/>
        </authorList>
    </citation>
    <scope>NUCLEOTIDE SEQUENCE</scope>
    <source>
        <strain evidence="1">AP13</strain>
    </source>
</reference>
<keyword evidence="2" id="KW-1185">Reference proteome</keyword>
<dbReference type="AlphaFoldDB" id="A0A8T0XFF9"/>
<dbReference type="EMBL" id="CM029037">
    <property type="protein sequence ID" value="KAG2657578.1"/>
    <property type="molecule type" value="Genomic_DNA"/>
</dbReference>
<sequence>MACHCGRVHGSNQEACSPKLAVTRIRFLQLSQYAHLDR</sequence>
<accession>A0A8T0XFF9</accession>
<comment type="caution">
    <text evidence="1">The sequence shown here is derived from an EMBL/GenBank/DDBJ whole genome shotgun (WGS) entry which is preliminary data.</text>
</comment>
<dbReference type="Proteomes" id="UP000823388">
    <property type="component" value="Chromosome 1K"/>
</dbReference>
<organism evidence="1 2">
    <name type="scientific">Panicum virgatum</name>
    <name type="common">Blackwell switchgrass</name>
    <dbReference type="NCBI Taxonomy" id="38727"/>
    <lineage>
        <taxon>Eukaryota</taxon>
        <taxon>Viridiplantae</taxon>
        <taxon>Streptophyta</taxon>
        <taxon>Embryophyta</taxon>
        <taxon>Tracheophyta</taxon>
        <taxon>Spermatophyta</taxon>
        <taxon>Magnoliopsida</taxon>
        <taxon>Liliopsida</taxon>
        <taxon>Poales</taxon>
        <taxon>Poaceae</taxon>
        <taxon>PACMAD clade</taxon>
        <taxon>Panicoideae</taxon>
        <taxon>Panicodae</taxon>
        <taxon>Paniceae</taxon>
        <taxon>Panicinae</taxon>
        <taxon>Panicum</taxon>
        <taxon>Panicum sect. Hiantes</taxon>
    </lineage>
</organism>
<protein>
    <submittedName>
        <fullName evidence="1">Uncharacterized protein</fullName>
    </submittedName>
</protein>
<proteinExistence type="predicted"/>